<dbReference type="OrthoDB" id="3405537at2"/>
<dbReference type="AlphaFoldDB" id="A0A5F0D6C1"/>
<reference evidence="1 2" key="1">
    <citation type="submission" date="2019-03" db="EMBL/GenBank/DDBJ databases">
        <title>Genomics of glacier-inhabiting Cryobacterium strains.</title>
        <authorList>
            <person name="Liu Q."/>
            <person name="Xin Y.-H."/>
        </authorList>
    </citation>
    <scope>NUCLEOTIDE SEQUENCE [LARGE SCALE GENOMIC DNA]</scope>
    <source>
        <strain evidence="1 2">Hh15</strain>
    </source>
</reference>
<dbReference type="EMBL" id="SOFF01000028">
    <property type="protein sequence ID" value="TFB89985.1"/>
    <property type="molecule type" value="Genomic_DNA"/>
</dbReference>
<comment type="caution">
    <text evidence="1">The sequence shown here is derived from an EMBL/GenBank/DDBJ whole genome shotgun (WGS) entry which is preliminary data.</text>
</comment>
<keyword evidence="2" id="KW-1185">Reference proteome</keyword>
<proteinExistence type="predicted"/>
<evidence type="ECO:0000313" key="2">
    <source>
        <dbReference type="Proteomes" id="UP000297654"/>
    </source>
</evidence>
<organism evidence="1 2">
    <name type="scientific">Cryobacterium luteum</name>
    <dbReference type="NCBI Taxonomy" id="1424661"/>
    <lineage>
        <taxon>Bacteria</taxon>
        <taxon>Bacillati</taxon>
        <taxon>Actinomycetota</taxon>
        <taxon>Actinomycetes</taxon>
        <taxon>Micrococcales</taxon>
        <taxon>Microbacteriaceae</taxon>
        <taxon>Cryobacterium</taxon>
    </lineage>
</organism>
<evidence type="ECO:0000313" key="1">
    <source>
        <dbReference type="EMBL" id="TFB89985.1"/>
    </source>
</evidence>
<gene>
    <name evidence="1" type="ORF">E3O10_07665</name>
</gene>
<dbReference type="RefSeq" id="WP_092111953.1">
    <property type="nucleotide sequence ID" value="NZ_FOCN01000019.1"/>
</dbReference>
<name>A0A5F0D6C1_9MICO</name>
<dbReference type="Proteomes" id="UP000297654">
    <property type="component" value="Unassembled WGS sequence"/>
</dbReference>
<accession>A0A5F0D6C1</accession>
<sequence>MAAKRFHGTCVICQHDGIVPGITPQGRTCRTCSGITLNVGCTECGAEEELHSKGRCWRCVLKDQIRQTLTGPTGQIPDKLAPLAAALGDMARPNTVRAQMH</sequence>
<protein>
    <submittedName>
        <fullName evidence="1">Uncharacterized protein</fullName>
    </submittedName>
</protein>